<keyword evidence="3" id="KW-1185">Reference proteome</keyword>
<keyword evidence="1" id="KW-0732">Signal</keyword>
<feature type="chain" id="PRO_5003372143" evidence="1">
    <location>
        <begin position="30"/>
        <end position="107"/>
    </location>
</feature>
<dbReference type="HOGENOM" id="CLU_2207023_0_0_5"/>
<evidence type="ECO:0000313" key="3">
    <source>
        <dbReference type="Proteomes" id="UP000006639"/>
    </source>
</evidence>
<evidence type="ECO:0000256" key="1">
    <source>
        <dbReference type="SAM" id="SignalP"/>
    </source>
</evidence>
<dbReference type="Proteomes" id="UP000006639">
    <property type="component" value="Chromosome"/>
</dbReference>
<organism evidence="2 3">
    <name type="scientific">Midichloria mitochondrii (strain IricVA)</name>
    <dbReference type="NCBI Taxonomy" id="696127"/>
    <lineage>
        <taxon>Bacteria</taxon>
        <taxon>Pseudomonadati</taxon>
        <taxon>Pseudomonadota</taxon>
        <taxon>Alphaproteobacteria</taxon>
        <taxon>Rickettsiales</taxon>
        <taxon>Candidatus Midichloriaceae</taxon>
        <taxon>Candidatus Midichloria</taxon>
    </lineage>
</organism>
<evidence type="ECO:0000313" key="2">
    <source>
        <dbReference type="EMBL" id="AEI89465.1"/>
    </source>
</evidence>
<protein>
    <submittedName>
        <fullName evidence="2">Uncharacterized protein</fullName>
    </submittedName>
</protein>
<dbReference type="RefSeq" id="WP_013951657.1">
    <property type="nucleotide sequence ID" value="NC_015722.1"/>
</dbReference>
<proteinExistence type="predicted"/>
<gene>
    <name evidence="2" type="ordered locus">midi_01189</name>
</gene>
<feature type="signal peptide" evidence="1">
    <location>
        <begin position="1"/>
        <end position="29"/>
    </location>
</feature>
<dbReference type="AlphaFoldDB" id="F7XUA6"/>
<dbReference type="EMBL" id="CP002130">
    <property type="protein sequence ID" value="AEI89465.1"/>
    <property type="molecule type" value="Genomic_DNA"/>
</dbReference>
<sequence length="107" mass="11782">MNINKVSVAVMIVAAMFGNVCKASAPVSAATNPAYSSFVNEEFTSKIIQNWNLQGEVAIKVKDILKFYFIDLDKISHLNFDLRIPTNTPVKVSIGGQFGITTDKTHF</sequence>
<name>F7XUA6_MIDMI</name>
<accession>F7XUA6</accession>
<reference evidence="2 3" key="1">
    <citation type="journal article" date="2011" name="Mol. Biol. Evol.">
        <title>Phylogenomic evidence for the presence of a flagellum and cbb3 oxidase in the free-living mitochondrial ancestor.</title>
        <authorList>
            <person name="Sassera D."/>
            <person name="Lo N."/>
            <person name="Epis S."/>
            <person name="D'Auria G."/>
            <person name="Montagna M."/>
            <person name="Comandatore F."/>
            <person name="Horner D."/>
            <person name="Pereto J."/>
            <person name="Luciano A.M."/>
            <person name="Franciosi F."/>
            <person name="Ferri E."/>
            <person name="Crotti E."/>
            <person name="Bazzocchi C."/>
            <person name="Daffonchio D."/>
            <person name="Sacchi L."/>
            <person name="Moya A."/>
            <person name="Latorre A."/>
            <person name="Bandi C."/>
        </authorList>
    </citation>
    <scope>NUCLEOTIDE SEQUENCE [LARGE SCALE GENOMIC DNA]</scope>
    <source>
        <strain evidence="2 3">IricVA</strain>
    </source>
</reference>
<dbReference type="KEGG" id="mmn:midi_01189"/>